<comment type="caution">
    <text evidence="1">The sequence shown here is derived from an EMBL/GenBank/DDBJ whole genome shotgun (WGS) entry which is preliminary data.</text>
</comment>
<proteinExistence type="predicted"/>
<name>A0A0F9HIW3_9ZZZZ</name>
<dbReference type="EMBL" id="LAZR01022513">
    <property type="protein sequence ID" value="KKL81620.1"/>
    <property type="molecule type" value="Genomic_DNA"/>
</dbReference>
<organism evidence="1">
    <name type="scientific">marine sediment metagenome</name>
    <dbReference type="NCBI Taxonomy" id="412755"/>
    <lineage>
        <taxon>unclassified sequences</taxon>
        <taxon>metagenomes</taxon>
        <taxon>ecological metagenomes</taxon>
    </lineage>
</organism>
<gene>
    <name evidence="1" type="ORF">LCGC14_1992910</name>
</gene>
<sequence length="63" mass="7703">MRDPKRIREFLDVVAYTWERVPNYRFGQLVMNLAGYWGAEDIYNIEEPEWISIMHSFRSQFDD</sequence>
<accession>A0A0F9HIW3</accession>
<reference evidence="1" key="1">
    <citation type="journal article" date="2015" name="Nature">
        <title>Complex archaea that bridge the gap between prokaryotes and eukaryotes.</title>
        <authorList>
            <person name="Spang A."/>
            <person name="Saw J.H."/>
            <person name="Jorgensen S.L."/>
            <person name="Zaremba-Niedzwiedzka K."/>
            <person name="Martijn J."/>
            <person name="Lind A.E."/>
            <person name="van Eijk R."/>
            <person name="Schleper C."/>
            <person name="Guy L."/>
            <person name="Ettema T.J."/>
        </authorList>
    </citation>
    <scope>NUCLEOTIDE SEQUENCE</scope>
</reference>
<protein>
    <submittedName>
        <fullName evidence="1">Uncharacterized protein</fullName>
    </submittedName>
</protein>
<dbReference type="AlphaFoldDB" id="A0A0F9HIW3"/>
<evidence type="ECO:0000313" key="1">
    <source>
        <dbReference type="EMBL" id="KKL81620.1"/>
    </source>
</evidence>